<dbReference type="FunFam" id="3.90.570.10:FF:000001">
    <property type="entry name" value="Amyloid beta A4 protein"/>
    <property type="match status" value="1"/>
</dbReference>
<keyword evidence="22" id="KW-1185">Reference proteome</keyword>
<keyword evidence="10 14" id="KW-0472">Membrane</keyword>
<dbReference type="InterPro" id="IPR036454">
    <property type="entry name" value="Amyloid_glyco_heparin-bd_sf"/>
</dbReference>
<dbReference type="Pfam" id="PF02177">
    <property type="entry name" value="APP_N"/>
    <property type="match status" value="1"/>
</dbReference>
<comment type="similarity">
    <text evidence="13 14">Belongs to the APP family.</text>
</comment>
<keyword evidence="8" id="KW-0186">Copper</keyword>
<keyword evidence="15" id="KW-0175">Coiled coil</keyword>
<dbReference type="FunFam" id="4.10.410.10:FF:000001">
    <property type="entry name" value="Amyloid beta A4 protein"/>
    <property type="match status" value="1"/>
</dbReference>
<dbReference type="GO" id="GO:0009986">
    <property type="term" value="C:cell surface"/>
    <property type="evidence" value="ECO:0007669"/>
    <property type="project" value="TreeGrafter"/>
</dbReference>
<evidence type="ECO:0000256" key="13">
    <source>
        <dbReference type="PROSITE-ProRule" id="PRU01217"/>
    </source>
</evidence>
<keyword evidence="9 14" id="KW-0034">Amyloid</keyword>
<dbReference type="InterPro" id="IPR011993">
    <property type="entry name" value="PH-like_dom_sf"/>
</dbReference>
<dbReference type="InterPro" id="IPR036669">
    <property type="entry name" value="Amyloid_Cu-bd_sf"/>
</dbReference>
<evidence type="ECO:0000256" key="4">
    <source>
        <dbReference type="ARBA" id="ARBA00022723"/>
    </source>
</evidence>
<feature type="chain" id="PRO_5035743650" description="Amyloid-beta A4 protein" evidence="17">
    <location>
        <begin position="17"/>
        <end position="752"/>
    </location>
</feature>
<evidence type="ECO:0000313" key="21">
    <source>
        <dbReference type="EMBL" id="KAG8450278.1"/>
    </source>
</evidence>
<dbReference type="GO" id="GO:0030546">
    <property type="term" value="F:signaling receptor activator activity"/>
    <property type="evidence" value="ECO:0007669"/>
    <property type="project" value="TreeGrafter"/>
</dbReference>
<dbReference type="Gene3D" id="6.10.250.1670">
    <property type="match status" value="1"/>
</dbReference>
<evidence type="ECO:0000256" key="5">
    <source>
        <dbReference type="ARBA" id="ARBA00022729"/>
    </source>
</evidence>
<evidence type="ECO:0000256" key="7">
    <source>
        <dbReference type="ARBA" id="ARBA00022989"/>
    </source>
</evidence>
<dbReference type="SUPFAM" id="SSF109843">
    <property type="entry name" value="CAPPD, an extracellular domain of amyloid beta A4 protein"/>
    <property type="match status" value="1"/>
</dbReference>
<evidence type="ECO:0000256" key="10">
    <source>
        <dbReference type="ARBA" id="ARBA00023136"/>
    </source>
</evidence>
<comment type="caution">
    <text evidence="13">Lacks conserved residue(s) required for the propagation of feature annotation.</text>
</comment>
<comment type="caution">
    <text evidence="21">The sequence shown here is derived from an EMBL/GenBank/DDBJ whole genome shotgun (WGS) entry which is preliminary data.</text>
</comment>
<dbReference type="FunFam" id="3.30.1490.140:FF:000001">
    <property type="entry name" value="Amyloid beta (A4) protein b"/>
    <property type="match status" value="1"/>
</dbReference>
<dbReference type="InterPro" id="IPR019543">
    <property type="entry name" value="APP_amyloid_C"/>
</dbReference>
<feature type="coiled-coil region" evidence="15">
    <location>
        <begin position="385"/>
        <end position="441"/>
    </location>
</feature>
<name>A0A8T2K1P5_9PIPI</name>
<dbReference type="Gene3D" id="2.30.29.30">
    <property type="entry name" value="Pleckstrin-homology domain (PH domain)/Phosphotyrosine-binding domain (PTB)"/>
    <property type="match status" value="1"/>
</dbReference>
<feature type="compositionally biased region" description="Low complexity" evidence="16">
    <location>
        <begin position="268"/>
        <end position="281"/>
    </location>
</feature>
<dbReference type="PROSITE" id="PS51870">
    <property type="entry name" value="APP_E2"/>
    <property type="match status" value="1"/>
</dbReference>
<feature type="disulfide bond" evidence="13">
    <location>
        <begin position="157"/>
        <end position="185"/>
    </location>
</feature>
<evidence type="ECO:0000313" key="22">
    <source>
        <dbReference type="Proteomes" id="UP000812440"/>
    </source>
</evidence>
<evidence type="ECO:0000256" key="14">
    <source>
        <dbReference type="RuleBase" id="RU367156"/>
    </source>
</evidence>
<feature type="disulfide bond" evidence="13">
    <location>
        <begin position="97"/>
        <end position="104"/>
    </location>
</feature>
<keyword evidence="6" id="KW-0722">Serine protease inhibitor</keyword>
<dbReference type="InterPro" id="IPR002223">
    <property type="entry name" value="Kunitz_BPTI"/>
</dbReference>
<feature type="domain" description="E1" evidence="19">
    <location>
        <begin position="27"/>
        <end position="188"/>
    </location>
</feature>
<comment type="function">
    <text evidence="14">Functions as a cell surface receptor and performs physiological functions on the surface of neurons relevant to neurite growth, neuronal adhesion and axonogenesis.</text>
</comment>
<dbReference type="EMBL" id="JAACNH010000002">
    <property type="protein sequence ID" value="KAG8450278.1"/>
    <property type="molecule type" value="Genomic_DNA"/>
</dbReference>
<evidence type="ECO:0000259" key="20">
    <source>
        <dbReference type="PROSITE" id="PS51870"/>
    </source>
</evidence>
<evidence type="ECO:0000259" key="18">
    <source>
        <dbReference type="PROSITE" id="PS50279"/>
    </source>
</evidence>
<dbReference type="FunFam" id="1.20.120.770:FF:000001">
    <property type="entry name" value="Amyloid beta A4 protein-like isoform 1"/>
    <property type="match status" value="1"/>
</dbReference>
<dbReference type="GO" id="GO:0005798">
    <property type="term" value="C:Golgi-associated vesicle"/>
    <property type="evidence" value="ECO:0007669"/>
    <property type="project" value="UniProtKB-UniRule"/>
</dbReference>
<dbReference type="InterPro" id="IPR008155">
    <property type="entry name" value="Amyloid_glyco"/>
</dbReference>
<keyword evidence="14" id="KW-1003">Cell membrane</keyword>
<dbReference type="CDD" id="cd22607">
    <property type="entry name" value="Kunitz_ABPP-like"/>
    <property type="match status" value="1"/>
</dbReference>
<dbReference type="Gene3D" id="3.90.570.10">
    <property type="entry name" value="Amyloidogenic glycoprotein, heparin-binding domain"/>
    <property type="match status" value="1"/>
</dbReference>
<dbReference type="GO" id="GO:0005769">
    <property type="term" value="C:early endosome"/>
    <property type="evidence" value="ECO:0007669"/>
    <property type="project" value="TreeGrafter"/>
</dbReference>
<dbReference type="GO" id="GO:0008201">
    <property type="term" value="F:heparin binding"/>
    <property type="evidence" value="ECO:0007669"/>
    <property type="project" value="UniProtKB-UniRule"/>
</dbReference>
<feature type="disulfide bond" evidence="13">
    <location>
        <begin position="72"/>
        <end position="116"/>
    </location>
</feature>
<feature type="transmembrane region" description="Helical" evidence="14">
    <location>
        <begin position="683"/>
        <end position="705"/>
    </location>
</feature>
<dbReference type="PRINTS" id="PR00759">
    <property type="entry name" value="BASICPTASE"/>
</dbReference>
<keyword evidence="3 14" id="KW-0812">Transmembrane</keyword>
<dbReference type="Pfam" id="PF12925">
    <property type="entry name" value="APP_E2"/>
    <property type="match status" value="1"/>
</dbReference>
<sequence>MLYRVTLLILTAGALAVEVPADGNAGLLAEPQIAMFCGKFNIHMNVQNGKWETDAPGTKGCIGTKEGILQYCQEVYPELQITNVVEANQPVTIENWCKRGRKQCKSHTNIVVPYRCLVGEFVSDALLVPDKCKFLHQERMDICETHLHWHTVAKESCSEKTMSLHEYGMLLPCGIDKFRGVEFVCCPAVEESDNFDSTDAEDDSDVWWGGADADYADRSDDKVLEGQQQEEEEEEVVEVEEEDADDDEDDGDEIEEEPEEPFEEATERTTSIATTTTTTTESVEEVVREVCSEQAETGPCRAMISRWFYEVTEGKCAQFIYGGCGGNRNNFDSEEYCMAVCGSVTVPATAASTPDAVDKYLENPNDENEHDRFLKAKERLEGKHREKMSEVMKEWEEAERQAKNLPKADKKAVIQHFQEKVESLEQEAANERQQLVETHMARVEAMLNDRRRIALENYITALQADPPRPRHVFSMLKKYVRAEQKDRQHTLKHFEHVRMVDPKKAAQIRSQVMTHLRVINERMNQSFSLLYKVPAVAEEIQDEVDELFQKEQNYSDDMVSNMVSEHRVSYGKDALMPSLTETKTTVELLPVDGEFNVEDLQPWHSFGVDSVPANTENEVEPVDARPAPDRGLTTRPGSGLTNIKTEEISEVKMSSEYRHDAGYEVHHQRLVFFSEEAGSNKGAIIGLMVGGVVIATVIVITLVMLKKKQYTSIHHGVVEVDAAVTPEERHLTKMQQNGYENPTYKFFEQMQN</sequence>
<evidence type="ECO:0000256" key="15">
    <source>
        <dbReference type="SAM" id="Coils"/>
    </source>
</evidence>
<dbReference type="GO" id="GO:0007417">
    <property type="term" value="P:central nervous system development"/>
    <property type="evidence" value="ECO:0007669"/>
    <property type="project" value="TreeGrafter"/>
</dbReference>
<feature type="signal peptide" evidence="17">
    <location>
        <begin position="1"/>
        <end position="16"/>
    </location>
</feature>
<keyword evidence="4" id="KW-0479">Metal-binding</keyword>
<evidence type="ECO:0000256" key="3">
    <source>
        <dbReference type="ARBA" id="ARBA00022692"/>
    </source>
</evidence>
<dbReference type="GO" id="GO:0043005">
    <property type="term" value="C:neuron projection"/>
    <property type="evidence" value="ECO:0007669"/>
    <property type="project" value="UniProtKB-ARBA"/>
</dbReference>
<dbReference type="PROSITE" id="PS00319">
    <property type="entry name" value="APP_CUBD"/>
    <property type="match status" value="1"/>
</dbReference>
<feature type="region of interest" description="Disordered" evidence="16">
    <location>
        <begin position="220"/>
        <end position="284"/>
    </location>
</feature>
<dbReference type="InterPro" id="IPR019745">
    <property type="entry name" value="Amyloid_glyco_intracell_CS"/>
</dbReference>
<evidence type="ECO:0000256" key="9">
    <source>
        <dbReference type="ARBA" id="ARBA00023087"/>
    </source>
</evidence>
<dbReference type="InterPro" id="IPR020901">
    <property type="entry name" value="Prtase_inh_Kunz-CS"/>
</dbReference>
<evidence type="ECO:0000256" key="11">
    <source>
        <dbReference type="ARBA" id="ARBA00023157"/>
    </source>
</evidence>
<dbReference type="InterPro" id="IPR024329">
    <property type="entry name" value="Amyloid_glyco_E2_domain"/>
</dbReference>
<dbReference type="SMART" id="SM00006">
    <property type="entry name" value="A4_EXTRA"/>
    <property type="match status" value="1"/>
</dbReference>
<feature type="disulfide bond" evidence="13">
    <location>
        <begin position="132"/>
        <end position="186"/>
    </location>
</feature>
<dbReference type="Pfam" id="PF10515">
    <property type="entry name" value="APP_amyloid"/>
    <property type="match status" value="1"/>
</dbReference>
<dbReference type="GO" id="GO:0046914">
    <property type="term" value="F:transition metal ion binding"/>
    <property type="evidence" value="ECO:0007669"/>
    <property type="project" value="InterPro"/>
</dbReference>
<dbReference type="InterPro" id="IPR015849">
    <property type="entry name" value="Amyloid_glyco_heparin-bd"/>
</dbReference>
<feature type="domain" description="BPTI/Kunitz inhibitor" evidence="18">
    <location>
        <begin position="291"/>
        <end position="341"/>
    </location>
</feature>
<dbReference type="SMART" id="SM00131">
    <property type="entry name" value="KU"/>
    <property type="match status" value="1"/>
</dbReference>
<dbReference type="AlphaFoldDB" id="A0A8T2K1P5"/>
<dbReference type="SUPFAM" id="SSF57362">
    <property type="entry name" value="BPTI-like"/>
    <property type="match status" value="1"/>
</dbReference>
<dbReference type="GO" id="GO:0005102">
    <property type="term" value="F:signaling receptor binding"/>
    <property type="evidence" value="ECO:0007669"/>
    <property type="project" value="TreeGrafter"/>
</dbReference>
<keyword evidence="7 14" id="KW-1133">Transmembrane helix</keyword>
<proteinExistence type="inferred from homology"/>
<dbReference type="SUPFAM" id="SSF89811">
    <property type="entry name" value="Amyloid beta a4 protein copper binding domain (domain 2)"/>
    <property type="match status" value="1"/>
</dbReference>
<dbReference type="InterPro" id="IPR036880">
    <property type="entry name" value="Kunitz_BPTI_sf"/>
</dbReference>
<dbReference type="PANTHER" id="PTHR23103:SF7">
    <property type="entry name" value="AMYLOID-BETA PRECURSOR PROTEIN"/>
    <property type="match status" value="1"/>
</dbReference>
<gene>
    <name evidence="21" type="ORF">GDO86_002799</name>
</gene>
<dbReference type="PROSITE" id="PS50279">
    <property type="entry name" value="BPTI_KUNITZ_2"/>
    <property type="match status" value="1"/>
</dbReference>
<feature type="region of interest" description="GFLD subdomain" evidence="13">
    <location>
        <begin position="27"/>
        <end position="122"/>
    </location>
</feature>
<dbReference type="InterPro" id="IPR013803">
    <property type="entry name" value="Amyloid_glyco_Abeta"/>
</dbReference>
<dbReference type="PROSITE" id="PS51869">
    <property type="entry name" value="APP_E1"/>
    <property type="match status" value="1"/>
</dbReference>
<evidence type="ECO:0000256" key="17">
    <source>
        <dbReference type="SAM" id="SignalP"/>
    </source>
</evidence>
<evidence type="ECO:0000256" key="8">
    <source>
        <dbReference type="ARBA" id="ARBA00023008"/>
    </source>
</evidence>
<feature type="region of interest" description="Disordered" evidence="16">
    <location>
        <begin position="612"/>
        <end position="640"/>
    </location>
</feature>
<accession>A0A8T2K1P5</accession>
<keyword evidence="11 13" id="KW-1015">Disulfide bond</keyword>
<dbReference type="Gene3D" id="1.20.120.770">
    <property type="entry name" value="Amyloid precursor protein, E2 domain"/>
    <property type="match status" value="1"/>
</dbReference>
<dbReference type="GO" id="GO:0007409">
    <property type="term" value="P:axonogenesis"/>
    <property type="evidence" value="ECO:0007669"/>
    <property type="project" value="TreeGrafter"/>
</dbReference>
<evidence type="ECO:0000259" key="19">
    <source>
        <dbReference type="PROSITE" id="PS51869"/>
    </source>
</evidence>
<dbReference type="GO" id="GO:0010604">
    <property type="term" value="P:positive regulation of macromolecule metabolic process"/>
    <property type="evidence" value="ECO:0007669"/>
    <property type="project" value="UniProtKB-ARBA"/>
</dbReference>
<keyword evidence="2" id="KW-0646">Protease inhibitor</keyword>
<dbReference type="Gene3D" id="3.30.1490.140">
    <property type="entry name" value="Amyloidogenic glycoprotein, copper-binding domain"/>
    <property type="match status" value="1"/>
</dbReference>
<dbReference type="PROSITE" id="PS00320">
    <property type="entry name" value="APP_INTRA"/>
    <property type="match status" value="1"/>
</dbReference>
<dbReference type="PANTHER" id="PTHR23103">
    <property type="entry name" value="ALZHEIMER'S DISEASE BETA-AMYLOID RELATED"/>
    <property type="match status" value="1"/>
</dbReference>
<organism evidence="21 22">
    <name type="scientific">Hymenochirus boettgeri</name>
    <name type="common">Congo dwarf clawed frog</name>
    <dbReference type="NCBI Taxonomy" id="247094"/>
    <lineage>
        <taxon>Eukaryota</taxon>
        <taxon>Metazoa</taxon>
        <taxon>Chordata</taxon>
        <taxon>Craniata</taxon>
        <taxon>Vertebrata</taxon>
        <taxon>Euteleostomi</taxon>
        <taxon>Amphibia</taxon>
        <taxon>Batrachia</taxon>
        <taxon>Anura</taxon>
        <taxon>Pipoidea</taxon>
        <taxon>Pipidae</taxon>
        <taxon>Pipinae</taxon>
        <taxon>Hymenochirus</taxon>
    </lineage>
</organism>
<dbReference type="GO" id="GO:0051246">
    <property type="term" value="P:regulation of protein metabolic process"/>
    <property type="evidence" value="ECO:0007669"/>
    <property type="project" value="UniProtKB-ARBA"/>
</dbReference>
<evidence type="ECO:0000256" key="2">
    <source>
        <dbReference type="ARBA" id="ARBA00022690"/>
    </source>
</evidence>
<keyword evidence="5 17" id="KW-0732">Signal</keyword>
<evidence type="ECO:0000256" key="12">
    <source>
        <dbReference type="ARBA" id="ARBA00023180"/>
    </source>
</evidence>
<dbReference type="GO" id="GO:0005794">
    <property type="term" value="C:Golgi apparatus"/>
    <property type="evidence" value="ECO:0007669"/>
    <property type="project" value="TreeGrafter"/>
</dbReference>
<protein>
    <recommendedName>
        <fullName evidence="14">Amyloid-beta A4 protein</fullName>
    </recommendedName>
</protein>
<dbReference type="SUPFAM" id="SSF56491">
    <property type="entry name" value="A heparin-binding domain"/>
    <property type="match status" value="1"/>
</dbReference>
<dbReference type="Pfam" id="PF12924">
    <property type="entry name" value="APP_Cu_bd"/>
    <property type="match status" value="1"/>
</dbReference>
<dbReference type="GO" id="GO:0004867">
    <property type="term" value="F:serine-type endopeptidase inhibitor activity"/>
    <property type="evidence" value="ECO:0007669"/>
    <property type="project" value="UniProtKB-KW"/>
</dbReference>
<dbReference type="InterPro" id="IPR011178">
    <property type="entry name" value="Amyloid_glyco_Cu-bd"/>
</dbReference>
<reference evidence="21" key="1">
    <citation type="thesis" date="2020" institute="ProQuest LLC" country="789 East Eisenhower Parkway, Ann Arbor, MI, USA">
        <title>Comparative Genomics and Chromosome Evolution.</title>
        <authorList>
            <person name="Mudd A.B."/>
        </authorList>
    </citation>
    <scope>NUCLEOTIDE SEQUENCE</scope>
    <source>
        <strain evidence="21">Female2</strain>
        <tissue evidence="21">Blood</tissue>
    </source>
</reference>
<dbReference type="InterPro" id="IPR008154">
    <property type="entry name" value="Amyloid_glyco_extra"/>
</dbReference>
<dbReference type="Proteomes" id="UP000812440">
    <property type="component" value="Chromosome 2"/>
</dbReference>
<dbReference type="Pfam" id="PF03494">
    <property type="entry name" value="Beta-APP"/>
    <property type="match status" value="1"/>
</dbReference>
<dbReference type="InterPro" id="IPR036176">
    <property type="entry name" value="E2_sf"/>
</dbReference>
<dbReference type="GO" id="GO:0099503">
    <property type="term" value="C:secretory vesicle"/>
    <property type="evidence" value="ECO:0007669"/>
    <property type="project" value="UniProtKB-ARBA"/>
</dbReference>
<dbReference type="GO" id="GO:0045121">
    <property type="term" value="C:membrane raft"/>
    <property type="evidence" value="ECO:0007669"/>
    <property type="project" value="TreeGrafter"/>
</dbReference>
<dbReference type="PRINTS" id="PR00204">
    <property type="entry name" value="BETAAMYLOID"/>
</dbReference>
<dbReference type="GO" id="GO:0005886">
    <property type="term" value="C:plasma membrane"/>
    <property type="evidence" value="ECO:0007669"/>
    <property type="project" value="UniProtKB-SubCell"/>
</dbReference>
<keyword evidence="12" id="KW-0325">Glycoprotein</keyword>
<feature type="disulfide bond" evidence="13">
    <location>
        <begin position="143"/>
        <end position="173"/>
    </location>
</feature>
<dbReference type="Gene3D" id="4.10.410.10">
    <property type="entry name" value="Pancreatic trypsin inhibitor Kunitz domain"/>
    <property type="match status" value="1"/>
</dbReference>
<dbReference type="PROSITE" id="PS00280">
    <property type="entry name" value="BPTI_KUNITZ_1"/>
    <property type="match status" value="1"/>
</dbReference>
<feature type="domain" description="E2" evidence="20">
    <location>
        <begin position="356"/>
        <end position="547"/>
    </location>
</feature>
<evidence type="ECO:0000256" key="16">
    <source>
        <dbReference type="SAM" id="MobiDB-lite"/>
    </source>
</evidence>
<dbReference type="Pfam" id="PF00014">
    <property type="entry name" value="Kunitz_BPTI"/>
    <property type="match status" value="1"/>
</dbReference>
<feature type="region of interest" description="CuBD subdomain" evidence="13">
    <location>
        <begin position="130"/>
        <end position="188"/>
    </location>
</feature>
<dbReference type="PRINTS" id="PR00203">
    <property type="entry name" value="AMYLOIDA4"/>
</dbReference>
<comment type="subcellular location">
    <subcellularLocation>
        <location evidence="14">Cell membrane</location>
        <topology evidence="14">Single-pass type I membrane protein</topology>
    </subcellularLocation>
    <subcellularLocation>
        <location evidence="1">Membrane</location>
        <topology evidence="1">Single-pass type I membrane protein</topology>
    </subcellularLocation>
</comment>
<dbReference type="OrthoDB" id="6147836at2759"/>
<evidence type="ECO:0000256" key="6">
    <source>
        <dbReference type="ARBA" id="ARBA00022900"/>
    </source>
</evidence>
<evidence type="ECO:0000256" key="1">
    <source>
        <dbReference type="ARBA" id="ARBA00004479"/>
    </source>
</evidence>
<dbReference type="InterPro" id="IPR019744">
    <property type="entry name" value="APP_CUBD_CS"/>
</dbReference>
<feature type="compositionally biased region" description="Acidic residues" evidence="16">
    <location>
        <begin position="228"/>
        <end position="264"/>
    </location>
</feature>